<dbReference type="RefSeq" id="WP_132972087.1">
    <property type="nucleotide sequence ID" value="NZ_SMFX01000001.1"/>
</dbReference>
<dbReference type="NCBIfam" id="TIGR04474">
    <property type="entry name" value="tcm_partner"/>
    <property type="match status" value="1"/>
</dbReference>
<organism evidence="1 2">
    <name type="scientific">Thiogranum longum</name>
    <dbReference type="NCBI Taxonomy" id="1537524"/>
    <lineage>
        <taxon>Bacteria</taxon>
        <taxon>Pseudomonadati</taxon>
        <taxon>Pseudomonadota</taxon>
        <taxon>Gammaproteobacteria</taxon>
        <taxon>Chromatiales</taxon>
        <taxon>Ectothiorhodospiraceae</taxon>
        <taxon>Thiogranum</taxon>
    </lineage>
</organism>
<dbReference type="EMBL" id="SMFX01000001">
    <property type="protein sequence ID" value="TCK18270.1"/>
    <property type="molecule type" value="Genomic_DNA"/>
</dbReference>
<dbReference type="Proteomes" id="UP000295707">
    <property type="component" value="Unassembled WGS sequence"/>
</dbReference>
<name>A0A4R1HDN7_9GAMM</name>
<evidence type="ECO:0000313" key="1">
    <source>
        <dbReference type="EMBL" id="TCK18270.1"/>
    </source>
</evidence>
<gene>
    <name evidence="1" type="ORF">DFR30_1546</name>
</gene>
<evidence type="ECO:0000313" key="2">
    <source>
        <dbReference type="Proteomes" id="UP000295707"/>
    </source>
</evidence>
<comment type="caution">
    <text evidence="1">The sequence shown here is derived from an EMBL/GenBank/DDBJ whole genome shotgun (WGS) entry which is preliminary data.</text>
</comment>
<dbReference type="SUPFAM" id="SSF53335">
    <property type="entry name" value="S-adenosyl-L-methionine-dependent methyltransferases"/>
    <property type="match status" value="1"/>
</dbReference>
<accession>A0A4R1HDN7</accession>
<dbReference type="InterPro" id="IPR031009">
    <property type="entry name" value="Tcm_partner"/>
</dbReference>
<reference evidence="1 2" key="1">
    <citation type="submission" date="2019-03" db="EMBL/GenBank/DDBJ databases">
        <title>Genomic Encyclopedia of Type Strains, Phase IV (KMG-IV): sequencing the most valuable type-strain genomes for metagenomic binning, comparative biology and taxonomic classification.</title>
        <authorList>
            <person name="Goeker M."/>
        </authorList>
    </citation>
    <scope>NUCLEOTIDE SEQUENCE [LARGE SCALE GENOMIC DNA]</scope>
    <source>
        <strain evidence="1 2">DSM 19610</strain>
    </source>
</reference>
<protein>
    <submittedName>
        <fullName evidence="1">Three-Cys-motif partner protein</fullName>
    </submittedName>
</protein>
<sequence length="286" mass="33597">MRHSFGGPWTRKKLEVLEKYLKFYSTALRNKSFTLHYVDAFAGTGSQDPKEIEFQEQMLPSEDFQGSVRIALDVNPGFHQYHFNDLNPEYITPLKQIREEYPHKTIHITQKDANIFVPEFCNTLSSTDRAVLFLDPYNTELDWRTLQHVTKSQKVDLWLLFPISVIARMTPRDGAKIRPEWEKTLTRLLGTGDWKDALYKPKQKPPTGDLFNSTDPDDATERLNIQELEEWVTKRLKQSFNYVAKPLMLYNNNRPLFLFYFAVSNPNEKAWRLADKVVQDILKKQH</sequence>
<dbReference type="AlphaFoldDB" id="A0A4R1HDN7"/>
<dbReference type="InterPro" id="IPR029063">
    <property type="entry name" value="SAM-dependent_MTases_sf"/>
</dbReference>
<keyword evidence="2" id="KW-1185">Reference proteome</keyword>
<dbReference type="OrthoDB" id="7838592at2"/>
<proteinExistence type="predicted"/>